<dbReference type="Proteomes" id="UP000202991">
    <property type="component" value="Segment"/>
</dbReference>
<evidence type="ECO:0000313" key="2">
    <source>
        <dbReference type="Proteomes" id="UP000202991"/>
    </source>
</evidence>
<dbReference type="EMBL" id="KU307456">
    <property type="protein sequence ID" value="AML61153.1"/>
    <property type="molecule type" value="Genomic_DNA"/>
</dbReference>
<sequence length="110" mass="13015">MSTVLRIVFDDVNRDIALYEHVGYMRRMTPLRTGYEGGKYYEDYRIEWNKPYYVAEFGDSYVTVDRVTCVRTDIVNWGRIRCFYGKPIIKPVLMANEFLEVVKKVLLGEV</sequence>
<dbReference type="RefSeq" id="YP_009237223.1">
    <property type="nucleotide sequence ID" value="NC_029548.1"/>
</dbReference>
<proteinExistence type="predicted"/>
<keyword evidence="2" id="KW-1185">Reference proteome</keyword>
<organism evidence="1 2">
    <name type="scientific">Pyrobaculum filamentous virus 1</name>
    <name type="common">PFV1</name>
    <dbReference type="NCBI Taxonomy" id="1805492"/>
    <lineage>
        <taxon>Viruses</taxon>
        <taxon>Adnaviria</taxon>
        <taxon>Zilligvirae</taxon>
        <taxon>Taleaviricota</taxon>
        <taxon>Tokiviricetes</taxon>
        <taxon>Primavirales</taxon>
        <taxon>Tristromaviridae</taxon>
        <taxon>Alphatristromavirus</taxon>
        <taxon>Alphatristromavirus pozzuoliense</taxon>
    </lineage>
</organism>
<dbReference type="KEGG" id="vg:30313559"/>
<accession>A0A140F3J3</accession>
<protein>
    <submittedName>
        <fullName evidence="1">Uncharacterized protein</fullName>
    </submittedName>
</protein>
<dbReference type="GeneID" id="30313559"/>
<name>A0A140F3J3_PFV1</name>
<evidence type="ECO:0000313" key="1">
    <source>
        <dbReference type="EMBL" id="AML61153.1"/>
    </source>
</evidence>
<reference evidence="1 2" key="1">
    <citation type="journal article" date="2016" name="Proc. Natl. Acad. Sci. U.S.A.">
        <title>A virus of hyperthermophilic archaea with a unique architecture among DNA viruses.</title>
        <authorList>
            <person name="Rensen E.I."/>
            <person name="Mochizuki T."/>
            <person name="Quemin E."/>
            <person name="Schouten S."/>
            <person name="Krupovic M."/>
            <person name="Prangishvili D."/>
        </authorList>
    </citation>
    <scope>NUCLEOTIDE SEQUENCE [LARGE SCALE GENOMIC DNA]</scope>
    <source>
        <strain evidence="1">1</strain>
    </source>
</reference>